<dbReference type="Proteomes" id="UP001500305">
    <property type="component" value="Unassembled WGS sequence"/>
</dbReference>
<feature type="domain" description="HTH cro/C1-type" evidence="1">
    <location>
        <begin position="31"/>
        <end position="91"/>
    </location>
</feature>
<dbReference type="EMBL" id="BAAATR010000003">
    <property type="protein sequence ID" value="GAA2232442.1"/>
    <property type="molecule type" value="Genomic_DNA"/>
</dbReference>
<protein>
    <recommendedName>
        <fullName evidence="1">HTH cro/C1-type domain-containing protein</fullName>
    </recommendedName>
</protein>
<sequence>MTQRREEHWSTDDEDAPDWPERITKDVIRAITRRRQDLGLSAQDVANETGDLGYEVPRNVIANWESGRRKTITIPELIVVAEALDIAPVELLFSPALGGWVDYLPEMPSDRWSALTHFTGEARHSLGMYRLRLYREHERIWQELQEEHHDAFQLEFKLFREEWPPGSQDKLDAFVAAVRERLQPVRAHLREIGLEVPHLAPSLGFLDAELPPLKTDTDLEDE</sequence>
<accession>A0ABN3DIP3</accession>
<evidence type="ECO:0000259" key="1">
    <source>
        <dbReference type="PROSITE" id="PS50943"/>
    </source>
</evidence>
<name>A0ABN3DIP3_9ACTN</name>
<comment type="caution">
    <text evidence="2">The sequence shown here is derived from an EMBL/GenBank/DDBJ whole genome shotgun (WGS) entry which is preliminary data.</text>
</comment>
<dbReference type="InterPro" id="IPR001387">
    <property type="entry name" value="Cro/C1-type_HTH"/>
</dbReference>
<reference evidence="2 3" key="1">
    <citation type="journal article" date="2019" name="Int. J. Syst. Evol. Microbiol.">
        <title>The Global Catalogue of Microorganisms (GCM) 10K type strain sequencing project: providing services to taxonomists for standard genome sequencing and annotation.</title>
        <authorList>
            <consortium name="The Broad Institute Genomics Platform"/>
            <consortium name="The Broad Institute Genome Sequencing Center for Infectious Disease"/>
            <person name="Wu L."/>
            <person name="Ma J."/>
        </authorList>
    </citation>
    <scope>NUCLEOTIDE SEQUENCE [LARGE SCALE GENOMIC DNA]</scope>
    <source>
        <strain evidence="2 3">JCM 7356</strain>
    </source>
</reference>
<dbReference type="RefSeq" id="WP_344635063.1">
    <property type="nucleotide sequence ID" value="NZ_BAAATR010000003.1"/>
</dbReference>
<dbReference type="CDD" id="cd00093">
    <property type="entry name" value="HTH_XRE"/>
    <property type="match status" value="1"/>
</dbReference>
<proteinExistence type="predicted"/>
<dbReference type="SUPFAM" id="SSF47413">
    <property type="entry name" value="lambda repressor-like DNA-binding domains"/>
    <property type="match status" value="1"/>
</dbReference>
<dbReference type="Gene3D" id="1.10.260.40">
    <property type="entry name" value="lambda repressor-like DNA-binding domains"/>
    <property type="match status" value="1"/>
</dbReference>
<dbReference type="Pfam" id="PF01381">
    <property type="entry name" value="HTH_3"/>
    <property type="match status" value="1"/>
</dbReference>
<dbReference type="InterPro" id="IPR010982">
    <property type="entry name" value="Lambda_DNA-bd_dom_sf"/>
</dbReference>
<dbReference type="SMART" id="SM00530">
    <property type="entry name" value="HTH_XRE"/>
    <property type="match status" value="1"/>
</dbReference>
<evidence type="ECO:0000313" key="2">
    <source>
        <dbReference type="EMBL" id="GAA2232442.1"/>
    </source>
</evidence>
<dbReference type="PROSITE" id="PS50943">
    <property type="entry name" value="HTH_CROC1"/>
    <property type="match status" value="1"/>
</dbReference>
<keyword evidence="3" id="KW-1185">Reference proteome</keyword>
<organism evidence="2 3">
    <name type="scientific">Kitasatospora cystarginea</name>
    <dbReference type="NCBI Taxonomy" id="58350"/>
    <lineage>
        <taxon>Bacteria</taxon>
        <taxon>Bacillati</taxon>
        <taxon>Actinomycetota</taxon>
        <taxon>Actinomycetes</taxon>
        <taxon>Kitasatosporales</taxon>
        <taxon>Streptomycetaceae</taxon>
        <taxon>Kitasatospora</taxon>
    </lineage>
</organism>
<gene>
    <name evidence="2" type="ORF">GCM10010430_11220</name>
</gene>
<evidence type="ECO:0000313" key="3">
    <source>
        <dbReference type="Proteomes" id="UP001500305"/>
    </source>
</evidence>